<organism evidence="15 16">
    <name type="scientific">Candidatus Spechtbacteria bacterium RIFCSPLOWO2_02_FULL_38_8</name>
    <dbReference type="NCBI Taxonomy" id="1802164"/>
    <lineage>
        <taxon>Bacteria</taxon>
        <taxon>Candidatus Spechtiibacteriota</taxon>
    </lineage>
</organism>
<comment type="caution">
    <text evidence="9">Lacks conserved residue(s) required for the propagation of feature annotation.</text>
</comment>
<dbReference type="GO" id="GO:0006007">
    <property type="term" value="P:glucose catabolic process"/>
    <property type="evidence" value="ECO:0007669"/>
    <property type="project" value="InterPro"/>
</dbReference>
<feature type="binding site" evidence="9 12">
    <location>
        <position position="439"/>
    </location>
    <ligand>
        <name>Mn(2+)</name>
        <dbReference type="ChEBI" id="CHEBI:29035"/>
        <label>2</label>
    </ligand>
</feature>
<dbReference type="UniPathway" id="UPA00109">
    <property type="reaction ID" value="UER00186"/>
</dbReference>
<gene>
    <name evidence="9" type="primary">gpmI</name>
    <name evidence="15" type="ORF">A3H51_02505</name>
</gene>
<comment type="cofactor">
    <cofactor evidence="9">
        <name>Mn(2+)</name>
        <dbReference type="ChEBI" id="CHEBI:29035"/>
    </cofactor>
    <text evidence="9">Binds 2 manganese ions per subunit.</text>
</comment>
<dbReference type="GO" id="GO:0006096">
    <property type="term" value="P:glycolytic process"/>
    <property type="evidence" value="ECO:0007669"/>
    <property type="project" value="UniProtKB-UniRule"/>
</dbReference>
<comment type="catalytic activity">
    <reaction evidence="1 9">
        <text>(2R)-2-phosphoglycerate = (2R)-3-phosphoglycerate</text>
        <dbReference type="Rhea" id="RHEA:15901"/>
        <dbReference type="ChEBI" id="CHEBI:58272"/>
        <dbReference type="ChEBI" id="CHEBI:58289"/>
        <dbReference type="EC" id="5.4.2.12"/>
    </reaction>
</comment>
<feature type="binding site" evidence="9 12">
    <location>
        <position position="458"/>
    </location>
    <ligand>
        <name>Mn(2+)</name>
        <dbReference type="ChEBI" id="CHEBI:29035"/>
        <label>1</label>
    </ligand>
</feature>
<evidence type="ECO:0000256" key="4">
    <source>
        <dbReference type="ARBA" id="ARBA00008819"/>
    </source>
</evidence>
<dbReference type="HAMAP" id="MF_01038">
    <property type="entry name" value="GpmI"/>
    <property type="match status" value="1"/>
</dbReference>
<dbReference type="PANTHER" id="PTHR31637">
    <property type="entry name" value="2,3-BISPHOSPHOGLYCERATE-INDEPENDENT PHOSPHOGLYCERATE MUTASE"/>
    <property type="match status" value="1"/>
</dbReference>
<dbReference type="InterPro" id="IPR036646">
    <property type="entry name" value="PGAM_B_sf"/>
</dbReference>
<evidence type="ECO:0000259" key="14">
    <source>
        <dbReference type="Pfam" id="PF06415"/>
    </source>
</evidence>
<feature type="active site" description="Phosphoserine intermediate" evidence="9 11">
    <location>
        <position position="60"/>
    </location>
</feature>
<comment type="similarity">
    <text evidence="4 9">Belongs to the BPG-independent phosphoglycerate mutase family.</text>
</comment>
<dbReference type="Pfam" id="PF06415">
    <property type="entry name" value="iPGM_N"/>
    <property type="match status" value="1"/>
</dbReference>
<evidence type="ECO:0000259" key="13">
    <source>
        <dbReference type="Pfam" id="PF01676"/>
    </source>
</evidence>
<evidence type="ECO:0000256" key="11">
    <source>
        <dbReference type="PIRSR" id="PIRSR001492-1"/>
    </source>
</evidence>
<feature type="domain" description="Metalloenzyme" evidence="13">
    <location>
        <begin position="3"/>
        <end position="503"/>
    </location>
</feature>
<evidence type="ECO:0000256" key="2">
    <source>
        <dbReference type="ARBA" id="ARBA00002315"/>
    </source>
</evidence>
<feature type="binding site" evidence="9">
    <location>
        <position position="121"/>
    </location>
    <ligand>
        <name>substrate</name>
    </ligand>
</feature>
<dbReference type="GO" id="GO:0004619">
    <property type="term" value="F:phosphoglycerate mutase activity"/>
    <property type="evidence" value="ECO:0007669"/>
    <property type="project" value="UniProtKB-UniRule"/>
</dbReference>
<feature type="binding site" evidence="9 12">
    <location>
        <position position="10"/>
    </location>
    <ligand>
        <name>Mn(2+)</name>
        <dbReference type="ChEBI" id="CHEBI:29035"/>
        <label>2</label>
    </ligand>
</feature>
<dbReference type="AlphaFoldDB" id="A0A1G2HFK0"/>
<evidence type="ECO:0000256" key="12">
    <source>
        <dbReference type="PIRSR" id="PIRSR001492-3"/>
    </source>
</evidence>
<dbReference type="STRING" id="1802164.A3H51_02505"/>
<dbReference type="PIRSF" id="PIRSF001492">
    <property type="entry name" value="IPGAM"/>
    <property type="match status" value="1"/>
</dbReference>
<evidence type="ECO:0000313" key="16">
    <source>
        <dbReference type="Proteomes" id="UP000178509"/>
    </source>
</evidence>
<protein>
    <recommendedName>
        <fullName evidence="9 10">2,3-bisphosphoglycerate-independent phosphoglycerate mutase</fullName>
        <shortName evidence="9">BPG-independent PGAM</shortName>
        <shortName evidence="9">Phosphoglyceromutase</shortName>
        <shortName evidence="9">iPGM</shortName>
        <ecNumber evidence="9 10">5.4.2.12</ecNumber>
    </recommendedName>
</protein>
<comment type="function">
    <text evidence="2 9">Catalyzes the interconversion of 2-phosphoglycerate and 3-phosphoglycerate.</text>
</comment>
<comment type="caution">
    <text evidence="15">The sequence shown here is derived from an EMBL/GenBank/DDBJ whole genome shotgun (WGS) entry which is preliminary data.</text>
</comment>
<dbReference type="PANTHER" id="PTHR31637:SF0">
    <property type="entry name" value="2,3-BISPHOSPHOGLYCERATE-INDEPENDENT PHOSPHOGLYCERATE MUTASE"/>
    <property type="match status" value="1"/>
</dbReference>
<reference evidence="15 16" key="1">
    <citation type="journal article" date="2016" name="Nat. Commun.">
        <title>Thousands of microbial genomes shed light on interconnected biogeochemical processes in an aquifer system.</title>
        <authorList>
            <person name="Anantharaman K."/>
            <person name="Brown C.T."/>
            <person name="Hug L.A."/>
            <person name="Sharon I."/>
            <person name="Castelle C.J."/>
            <person name="Probst A.J."/>
            <person name="Thomas B.C."/>
            <person name="Singh A."/>
            <person name="Wilkins M.J."/>
            <person name="Karaoz U."/>
            <person name="Brodie E.L."/>
            <person name="Williams K.H."/>
            <person name="Hubbard S.S."/>
            <person name="Banfield J.F."/>
        </authorList>
    </citation>
    <scope>NUCLEOTIDE SEQUENCE [LARGE SCALE GENOMIC DNA]</scope>
</reference>
<evidence type="ECO:0000256" key="6">
    <source>
        <dbReference type="ARBA" id="ARBA00023152"/>
    </source>
</evidence>
<dbReference type="Proteomes" id="UP000178509">
    <property type="component" value="Unassembled WGS sequence"/>
</dbReference>
<dbReference type="InterPro" id="IPR011258">
    <property type="entry name" value="BPG-indep_PGM_N"/>
</dbReference>
<dbReference type="InterPro" id="IPR017850">
    <property type="entry name" value="Alkaline_phosphatase_core_sf"/>
</dbReference>
<feature type="binding site" evidence="9">
    <location>
        <position position="189"/>
    </location>
    <ligand>
        <name>substrate</name>
    </ligand>
</feature>
<dbReference type="GO" id="GO:0030145">
    <property type="term" value="F:manganese ion binding"/>
    <property type="evidence" value="ECO:0007669"/>
    <property type="project" value="UniProtKB-UniRule"/>
</dbReference>
<keyword evidence="7 9" id="KW-0464">Manganese</keyword>
<keyword evidence="6 9" id="KW-0324">Glycolysis</keyword>
<keyword evidence="8 9" id="KW-0413">Isomerase</keyword>
<dbReference type="InterPro" id="IPR005995">
    <property type="entry name" value="Pgm_bpd_ind"/>
</dbReference>
<dbReference type="EC" id="5.4.2.12" evidence="9 10"/>
<dbReference type="EMBL" id="MHOJ01000048">
    <property type="protein sequence ID" value="OGZ61262.1"/>
    <property type="molecule type" value="Genomic_DNA"/>
</dbReference>
<feature type="binding site" evidence="9 12">
    <location>
        <position position="440"/>
    </location>
    <ligand>
        <name>Mn(2+)</name>
        <dbReference type="ChEBI" id="CHEBI:29035"/>
        <label>2</label>
    </ligand>
</feature>
<proteinExistence type="inferred from homology"/>
<evidence type="ECO:0000256" key="7">
    <source>
        <dbReference type="ARBA" id="ARBA00023211"/>
    </source>
</evidence>
<dbReference type="SUPFAM" id="SSF64158">
    <property type="entry name" value="2,3-Bisphosphoglycerate-independent phosphoglycerate mutase, substrate-binding domain"/>
    <property type="match status" value="1"/>
</dbReference>
<comment type="pathway">
    <text evidence="3 9">Carbohydrate degradation; glycolysis; pyruvate from D-glyceraldehyde 3-phosphate: step 3/5.</text>
</comment>
<dbReference type="FunFam" id="3.40.1450.10:FF:000002">
    <property type="entry name" value="2,3-bisphosphoglycerate-independent phosphoglycerate mutase"/>
    <property type="match status" value="1"/>
</dbReference>
<feature type="binding site" evidence="9 12">
    <location>
        <position position="60"/>
    </location>
    <ligand>
        <name>Mn(2+)</name>
        <dbReference type="ChEBI" id="CHEBI:29035"/>
        <label>2</label>
    </ligand>
</feature>
<dbReference type="Gene3D" id="3.40.1450.10">
    <property type="entry name" value="BPG-independent phosphoglycerate mutase, domain B"/>
    <property type="match status" value="1"/>
</dbReference>
<feature type="binding site" evidence="9">
    <location>
        <position position="333"/>
    </location>
    <ligand>
        <name>substrate</name>
    </ligand>
</feature>
<feature type="domain" description="BPG-independent PGAM N-terminal" evidence="14">
    <location>
        <begin position="81"/>
        <end position="296"/>
    </location>
</feature>
<accession>A0A1G2HFK0</accession>
<evidence type="ECO:0000256" key="1">
    <source>
        <dbReference type="ARBA" id="ARBA00000370"/>
    </source>
</evidence>
<sequence length="515" mass="57945">MGKTILIILDGWGIAEPSSGNAVYSAKTPTIDFIENTYFSASLQASGIAAGLPWGREGNSEVGHMNIGAGRIIYQYLPRIVSAIRDGSFFENKALLNTADFIKRNNSTLHIMGLVSSGTVHAYIDNLYALIEFAKRNDIKKVVIHIFTDGKDAEPAEGANFIKTLQDRLQTEKVAKIGTLIGRAYAMDRNNKWELTQKTYDLLTQGIGEKINDPVEYLRNSYKNGKTDFDIEPAVVYENEMPVGLIKENDALIFTHFREDSARQLTKAFVATEGEFHEFERKKIPNLYFVSMTKYEDLLPVEVLFSPPIIKLPLAEILAKNNKTQLHIAETEKYAHVTYFFNGENEKRYEGEERVVVPSIGTPHYNKNPEMQAYNISQKLYENIDKYDFFLINFANADMLAHTGDFKATILGIETIDANLARILDVIKDKDIELFITSDHGHAENMLNLKTGEVSLSHTINPVPFYAVGKNFKSRHNLIPLYQRKPVGILADVAPTILKSMEIQVPPEMTGKPLV</sequence>
<evidence type="ECO:0000256" key="10">
    <source>
        <dbReference type="NCBIfam" id="TIGR01307"/>
    </source>
</evidence>
<comment type="subunit">
    <text evidence="9">Monomer.</text>
</comment>
<dbReference type="SUPFAM" id="SSF53649">
    <property type="entry name" value="Alkaline phosphatase-like"/>
    <property type="match status" value="1"/>
</dbReference>
<feature type="binding site" evidence="9">
    <location>
        <position position="183"/>
    </location>
    <ligand>
        <name>substrate</name>
    </ligand>
</feature>
<evidence type="ECO:0000256" key="8">
    <source>
        <dbReference type="ARBA" id="ARBA00023235"/>
    </source>
</evidence>
<feature type="binding site" evidence="9 12">
    <location>
        <position position="402"/>
    </location>
    <ligand>
        <name>Mn(2+)</name>
        <dbReference type="ChEBI" id="CHEBI:29035"/>
        <label>1</label>
    </ligand>
</feature>
<evidence type="ECO:0000313" key="15">
    <source>
        <dbReference type="EMBL" id="OGZ61262.1"/>
    </source>
</evidence>
<dbReference type="Pfam" id="PF01676">
    <property type="entry name" value="Metalloenzyme"/>
    <property type="match status" value="1"/>
</dbReference>
<dbReference type="NCBIfam" id="TIGR01307">
    <property type="entry name" value="pgm_bpd_ind"/>
    <property type="match status" value="1"/>
</dbReference>
<evidence type="ECO:0000256" key="5">
    <source>
        <dbReference type="ARBA" id="ARBA00022723"/>
    </source>
</evidence>
<dbReference type="InterPro" id="IPR006124">
    <property type="entry name" value="Metalloenzyme"/>
</dbReference>
<feature type="binding site" evidence="9 12">
    <location>
        <position position="398"/>
    </location>
    <ligand>
        <name>Mn(2+)</name>
        <dbReference type="ChEBI" id="CHEBI:29035"/>
        <label>1</label>
    </ligand>
</feature>
<evidence type="ECO:0000256" key="3">
    <source>
        <dbReference type="ARBA" id="ARBA00004798"/>
    </source>
</evidence>
<evidence type="ECO:0000256" key="9">
    <source>
        <dbReference type="HAMAP-Rule" id="MF_01038"/>
    </source>
</evidence>
<dbReference type="GO" id="GO:0005829">
    <property type="term" value="C:cytosol"/>
    <property type="evidence" value="ECO:0007669"/>
    <property type="project" value="TreeGrafter"/>
</dbReference>
<keyword evidence="5 9" id="KW-0479">Metal-binding</keyword>
<dbReference type="Gene3D" id="3.40.720.10">
    <property type="entry name" value="Alkaline Phosphatase, subunit A"/>
    <property type="match status" value="1"/>
</dbReference>
<name>A0A1G2HFK0_9BACT</name>
<dbReference type="CDD" id="cd16010">
    <property type="entry name" value="iPGM"/>
    <property type="match status" value="1"/>
</dbReference>